<dbReference type="SUPFAM" id="SSF140586">
    <property type="entry name" value="Dcp2 domain-like"/>
    <property type="match status" value="1"/>
</dbReference>
<feature type="compositionally biased region" description="Polar residues" evidence="17">
    <location>
        <begin position="343"/>
        <end position="354"/>
    </location>
</feature>
<dbReference type="InterPro" id="IPR000086">
    <property type="entry name" value="NUDIX_hydrolase_dom"/>
</dbReference>
<evidence type="ECO:0000256" key="4">
    <source>
        <dbReference type="ARBA" id="ARBA00004201"/>
    </source>
</evidence>
<keyword evidence="11" id="KW-0464">Manganese</keyword>
<evidence type="ECO:0000256" key="1">
    <source>
        <dbReference type="ARBA" id="ARBA00001936"/>
    </source>
</evidence>
<evidence type="ECO:0000256" key="17">
    <source>
        <dbReference type="SAM" id="MobiDB-lite"/>
    </source>
</evidence>
<comment type="cofactor">
    <cofactor evidence="1">
        <name>Mn(2+)</name>
        <dbReference type="ChEBI" id="CHEBI:29035"/>
    </cofactor>
</comment>
<dbReference type="PANTHER" id="PTHR23114:SF17">
    <property type="entry name" value="M7GPPPN-MRNA HYDROLASE"/>
    <property type="match status" value="1"/>
</dbReference>
<comment type="cofactor">
    <cofactor evidence="2">
        <name>Mg(2+)</name>
        <dbReference type="ChEBI" id="CHEBI:18420"/>
    </cofactor>
</comment>
<dbReference type="FunFam" id="3.90.79.10:FF:000003">
    <property type="entry name" value="M7GpppN-mRNA hydrolase isoform 2"/>
    <property type="match status" value="1"/>
</dbReference>
<gene>
    <name evidence="19" type="ORF">HOLleu_28253</name>
</gene>
<evidence type="ECO:0000256" key="15">
    <source>
        <dbReference type="ARBA" id="ARBA00068566"/>
    </source>
</evidence>
<comment type="function">
    <text evidence="14">Decapping metalloenzyme that catalyzes the cleavage of the cap structure on mRNAs. Removes the 7-methyl guanine cap structure from mRNA molecules, yielding a 5'-phosphorylated mRNA fragment and 7m-GDP. Necessary for the degradation of mRNAs, both in normal mRNA turnover and in nonsense-mediated mRNA decay. Plays a role in replication-dependent histone mRNA degradation. Has higher activity towards mRNAs that lack a poly(A) tail. Has no activity towards a cap structure lacking an RNA moiety. The presence of a N(6)-methyladenosine methylation at the second transcribed position of mRNAs (N(6),2'-O-dimethyladenosine cap; m6A(m)) provides resistance to DCP2-mediated decapping. Blocks autophagy in nutrient-rich conditions by repressing the expression of ATG-related genes through degradation of their transcripts.</text>
</comment>
<organism evidence="19 20">
    <name type="scientific">Holothuria leucospilota</name>
    <name type="common">Black long sea cucumber</name>
    <name type="synonym">Mertensiothuria leucospilota</name>
    <dbReference type="NCBI Taxonomy" id="206669"/>
    <lineage>
        <taxon>Eukaryota</taxon>
        <taxon>Metazoa</taxon>
        <taxon>Echinodermata</taxon>
        <taxon>Eleutherozoa</taxon>
        <taxon>Echinozoa</taxon>
        <taxon>Holothuroidea</taxon>
        <taxon>Aspidochirotacea</taxon>
        <taxon>Aspidochirotida</taxon>
        <taxon>Holothuriidae</taxon>
        <taxon>Holothuria</taxon>
    </lineage>
</organism>
<sequence>MNLVVQRMTTEGATKVNGIPQEVLDSLCSRFILNIPTEESSDLVRAFFQIELAHWFYIDFYRVEQPSLPALGIRDFARIIFNHCPSLSDHATEVDEIHAKWKEYKKNVPTYGAILLDDQMQYILMVQSFLSRTSWGFPKGKVNKDEKPHQCAVREVKEETGFDISQLLNSENFIELTINEGLSRLYIVPNVPMDTVFKPMTRGEIKDVRWFNINDLPVHKKDQAPRVNLGLNPNNFFMVIPFMKPLKKKIAAMKGQKNIKSRDSAFTPTILKNPARQSASSDDAQRGGSPLRQIQNKENQGIHGNQSPSGQHKTRQQQLFEQGCKEEWDKYFCGIDDARGTQDHSQNVGRNQRNGARRSGKEDFFKGMKIPTDSISSDSVIAHAANVEEIQRRPSSNINFNIFMDFSFNKESIMKAFDEGLYRK</sequence>
<evidence type="ECO:0000256" key="5">
    <source>
        <dbReference type="ARBA" id="ARBA00005279"/>
    </source>
</evidence>
<evidence type="ECO:0000256" key="2">
    <source>
        <dbReference type="ARBA" id="ARBA00001946"/>
    </source>
</evidence>
<dbReference type="PROSITE" id="PS00893">
    <property type="entry name" value="NUDIX_BOX"/>
    <property type="match status" value="1"/>
</dbReference>
<protein>
    <recommendedName>
        <fullName evidence="15">m7GpppN-mRNA hydrolase</fullName>
    </recommendedName>
    <alternativeName>
        <fullName evidence="16">mRNA-decapping enzyme 2</fullName>
    </alternativeName>
</protein>
<comment type="caution">
    <text evidence="19">The sequence shown here is derived from an EMBL/GenBank/DDBJ whole genome shotgun (WGS) entry which is preliminary data.</text>
</comment>
<dbReference type="GO" id="GO:0005634">
    <property type="term" value="C:nucleus"/>
    <property type="evidence" value="ECO:0007669"/>
    <property type="project" value="UniProtKB-SubCell"/>
</dbReference>
<dbReference type="Gene3D" id="1.10.10.1050">
    <property type="entry name" value="Dcp2, box A domain"/>
    <property type="match status" value="1"/>
</dbReference>
<dbReference type="InterPro" id="IPR007722">
    <property type="entry name" value="DCP2_BoxA"/>
</dbReference>
<dbReference type="SUPFAM" id="SSF55811">
    <property type="entry name" value="Nudix"/>
    <property type="match status" value="1"/>
</dbReference>
<evidence type="ECO:0000256" key="10">
    <source>
        <dbReference type="ARBA" id="ARBA00022884"/>
    </source>
</evidence>
<dbReference type="PANTHER" id="PTHR23114">
    <property type="entry name" value="M7GPPPN-MRNA HYDROLASE"/>
    <property type="match status" value="1"/>
</dbReference>
<dbReference type="GO" id="GO:0000290">
    <property type="term" value="P:deadenylation-dependent decapping of nuclear-transcribed mRNA"/>
    <property type="evidence" value="ECO:0007669"/>
    <property type="project" value="InterPro"/>
</dbReference>
<accession>A0A9Q1H1B9</accession>
<dbReference type="Pfam" id="PF05026">
    <property type="entry name" value="DCP2"/>
    <property type="match status" value="1"/>
</dbReference>
<evidence type="ECO:0000313" key="19">
    <source>
        <dbReference type="EMBL" id="KAJ8028980.1"/>
    </source>
</evidence>
<comment type="catalytic activity">
    <reaction evidence="13">
        <text>a 5'-end (N(7)-methyl 5'-triphosphoguanosine)-ribonucleoside in mRNA + H2O = N(7)-methyl-GDP + a 5'-end phospho-ribonucleoside in mRNA + 2 H(+)</text>
        <dbReference type="Rhea" id="RHEA:67484"/>
        <dbReference type="Rhea" id="RHEA-COMP:15692"/>
        <dbReference type="Rhea" id="RHEA-COMP:17167"/>
        <dbReference type="ChEBI" id="CHEBI:15377"/>
        <dbReference type="ChEBI" id="CHEBI:15378"/>
        <dbReference type="ChEBI" id="CHEBI:63714"/>
        <dbReference type="ChEBI" id="CHEBI:138282"/>
        <dbReference type="ChEBI" id="CHEBI:156461"/>
        <dbReference type="EC" id="3.6.1.62"/>
    </reaction>
    <physiologicalReaction direction="left-to-right" evidence="13">
        <dbReference type="Rhea" id="RHEA:67485"/>
    </physiologicalReaction>
</comment>
<dbReference type="CDD" id="cd03672">
    <property type="entry name" value="NUDIX_Dcp2p_Nudt20"/>
    <property type="match status" value="1"/>
</dbReference>
<feature type="region of interest" description="Disordered" evidence="17">
    <location>
        <begin position="253"/>
        <end position="319"/>
    </location>
</feature>
<dbReference type="PROSITE" id="PS51462">
    <property type="entry name" value="NUDIX"/>
    <property type="match status" value="1"/>
</dbReference>
<dbReference type="Proteomes" id="UP001152320">
    <property type="component" value="Chromosome 14"/>
</dbReference>
<evidence type="ECO:0000313" key="20">
    <source>
        <dbReference type="Proteomes" id="UP001152320"/>
    </source>
</evidence>
<evidence type="ECO:0000256" key="12">
    <source>
        <dbReference type="ARBA" id="ARBA00023242"/>
    </source>
</evidence>
<dbReference type="SMART" id="SM01125">
    <property type="entry name" value="DCP2"/>
    <property type="match status" value="1"/>
</dbReference>
<dbReference type="GO" id="GO:0000932">
    <property type="term" value="C:P-body"/>
    <property type="evidence" value="ECO:0007669"/>
    <property type="project" value="UniProtKB-SubCell"/>
</dbReference>
<dbReference type="GO" id="GO:0000184">
    <property type="term" value="P:nuclear-transcribed mRNA catabolic process, nonsense-mediated decay"/>
    <property type="evidence" value="ECO:0007669"/>
    <property type="project" value="InterPro"/>
</dbReference>
<proteinExistence type="inferred from homology"/>
<feature type="region of interest" description="Disordered" evidence="17">
    <location>
        <begin position="339"/>
        <end position="361"/>
    </location>
</feature>
<name>A0A9Q1H1B9_HOLLE</name>
<evidence type="ECO:0000256" key="11">
    <source>
        <dbReference type="ARBA" id="ARBA00023211"/>
    </source>
</evidence>
<evidence type="ECO:0000256" key="14">
    <source>
        <dbReference type="ARBA" id="ARBA00060003"/>
    </source>
</evidence>
<dbReference type="GO" id="GO:0030145">
    <property type="term" value="F:manganese ion binding"/>
    <property type="evidence" value="ECO:0007669"/>
    <property type="project" value="InterPro"/>
</dbReference>
<dbReference type="Pfam" id="PF00293">
    <property type="entry name" value="NUDIX"/>
    <property type="match status" value="1"/>
</dbReference>
<dbReference type="Gene3D" id="3.90.79.10">
    <property type="entry name" value="Nucleoside Triphosphate Pyrophosphohydrolase"/>
    <property type="match status" value="1"/>
</dbReference>
<evidence type="ECO:0000256" key="13">
    <source>
        <dbReference type="ARBA" id="ARBA00047661"/>
    </source>
</evidence>
<evidence type="ECO:0000256" key="6">
    <source>
        <dbReference type="ARBA" id="ARBA00022490"/>
    </source>
</evidence>
<evidence type="ECO:0000256" key="3">
    <source>
        <dbReference type="ARBA" id="ARBA00004123"/>
    </source>
</evidence>
<evidence type="ECO:0000259" key="18">
    <source>
        <dbReference type="PROSITE" id="PS51462"/>
    </source>
</evidence>
<keyword evidence="8" id="KW-0479">Metal-binding</keyword>
<feature type="compositionally biased region" description="Polar residues" evidence="17">
    <location>
        <begin position="292"/>
        <end position="319"/>
    </location>
</feature>
<dbReference type="InterPro" id="IPR036189">
    <property type="entry name" value="DCP2_BoxA_sf"/>
</dbReference>
<dbReference type="GO" id="GO:0003723">
    <property type="term" value="F:RNA binding"/>
    <property type="evidence" value="ECO:0007669"/>
    <property type="project" value="UniProtKB-KW"/>
</dbReference>
<dbReference type="FunFam" id="1.10.10.1050:FF:000001">
    <property type="entry name" value="M7GpppN-mRNA hydrolase isoform 2"/>
    <property type="match status" value="1"/>
</dbReference>
<evidence type="ECO:0000256" key="7">
    <source>
        <dbReference type="ARBA" id="ARBA00022553"/>
    </source>
</evidence>
<keyword evidence="6" id="KW-0963">Cytoplasm</keyword>
<dbReference type="InterPro" id="IPR044099">
    <property type="entry name" value="Dcp2_NUDIX"/>
</dbReference>
<keyword evidence="12" id="KW-0539">Nucleus</keyword>
<dbReference type="InterPro" id="IPR020084">
    <property type="entry name" value="NUDIX_hydrolase_CS"/>
</dbReference>
<keyword evidence="7" id="KW-0597">Phosphoprotein</keyword>
<keyword evidence="10" id="KW-0694">RNA-binding</keyword>
<evidence type="ECO:0000256" key="8">
    <source>
        <dbReference type="ARBA" id="ARBA00022723"/>
    </source>
</evidence>
<keyword evidence="9 19" id="KW-0378">Hydrolase</keyword>
<dbReference type="OrthoDB" id="18996at2759"/>
<dbReference type="EMBL" id="JAIZAY010000014">
    <property type="protein sequence ID" value="KAJ8028980.1"/>
    <property type="molecule type" value="Genomic_DNA"/>
</dbReference>
<keyword evidence="20" id="KW-1185">Reference proteome</keyword>
<feature type="domain" description="Nudix hydrolase" evidence="18">
    <location>
        <begin position="106"/>
        <end position="237"/>
    </location>
</feature>
<dbReference type="AlphaFoldDB" id="A0A9Q1H1B9"/>
<evidence type="ECO:0000256" key="16">
    <source>
        <dbReference type="ARBA" id="ARBA00078183"/>
    </source>
</evidence>
<evidence type="ECO:0000256" key="9">
    <source>
        <dbReference type="ARBA" id="ARBA00022801"/>
    </source>
</evidence>
<comment type="subcellular location">
    <subcellularLocation>
        <location evidence="4">Cytoplasm</location>
        <location evidence="4">P-body</location>
    </subcellularLocation>
    <subcellularLocation>
        <location evidence="3">Nucleus</location>
    </subcellularLocation>
</comment>
<reference evidence="19" key="1">
    <citation type="submission" date="2021-10" db="EMBL/GenBank/DDBJ databases">
        <title>Tropical sea cucumber genome reveals ecological adaptation and Cuvierian tubules defense mechanism.</title>
        <authorList>
            <person name="Chen T."/>
        </authorList>
    </citation>
    <scope>NUCLEOTIDE SEQUENCE</scope>
    <source>
        <strain evidence="19">Nanhai2018</strain>
        <tissue evidence="19">Muscle</tissue>
    </source>
</reference>
<dbReference type="InterPro" id="IPR015797">
    <property type="entry name" value="NUDIX_hydrolase-like_dom_sf"/>
</dbReference>
<comment type="similarity">
    <text evidence="5">Belongs to the Nudix hydrolase family. DCP2 subfamily.</text>
</comment>
<dbReference type="GO" id="GO:0140933">
    <property type="term" value="F:5'-(N(7)-methylguanosine 5'-triphospho)-[mRNA] hydrolase activity"/>
    <property type="evidence" value="ECO:0007669"/>
    <property type="project" value="UniProtKB-EC"/>
</dbReference>